<sequence>MAGKMIRNLAMANTRLDPHHFDDVVDQREVRGGGFSPGLQLEE</sequence>
<accession>A0A1M5HEF9</accession>
<dbReference type="EMBL" id="LT670818">
    <property type="protein sequence ID" value="SHG14324.1"/>
    <property type="molecule type" value="Genomic_DNA"/>
</dbReference>
<organism evidence="1 2">
    <name type="scientific">Bradyrhizobium erythrophlei</name>
    <dbReference type="NCBI Taxonomy" id="1437360"/>
    <lineage>
        <taxon>Bacteria</taxon>
        <taxon>Pseudomonadati</taxon>
        <taxon>Pseudomonadota</taxon>
        <taxon>Alphaproteobacteria</taxon>
        <taxon>Hyphomicrobiales</taxon>
        <taxon>Nitrobacteraceae</taxon>
        <taxon>Bradyrhizobium</taxon>
    </lineage>
</organism>
<name>A0A1M5HEF9_9BRAD</name>
<dbReference type="Proteomes" id="UP000190675">
    <property type="component" value="Chromosome I"/>
</dbReference>
<reference evidence="1 2" key="1">
    <citation type="submission" date="2016-11" db="EMBL/GenBank/DDBJ databases">
        <authorList>
            <person name="Jaros S."/>
            <person name="Januszkiewicz K."/>
            <person name="Wedrychowicz H."/>
        </authorList>
    </citation>
    <scope>NUCLEOTIDE SEQUENCE [LARGE SCALE GENOMIC DNA]</scope>
    <source>
        <strain evidence="1 2">GAS242</strain>
    </source>
</reference>
<protein>
    <submittedName>
        <fullName evidence="1">Uncharacterized protein</fullName>
    </submittedName>
</protein>
<gene>
    <name evidence="1" type="ORF">SAMN05444169_0773</name>
</gene>
<evidence type="ECO:0000313" key="1">
    <source>
        <dbReference type="EMBL" id="SHG14324.1"/>
    </source>
</evidence>
<evidence type="ECO:0000313" key="2">
    <source>
        <dbReference type="Proteomes" id="UP000190675"/>
    </source>
</evidence>
<dbReference type="RefSeq" id="WP_276328836.1">
    <property type="nucleotide sequence ID" value="NZ_LT670818.1"/>
</dbReference>
<proteinExistence type="predicted"/>
<dbReference type="AlphaFoldDB" id="A0A1M5HEF9"/>